<dbReference type="NCBIfam" id="NF046062">
    <property type="entry name" value="citrull_CtlX"/>
    <property type="match status" value="1"/>
</dbReference>
<evidence type="ECO:0000313" key="2">
    <source>
        <dbReference type="Proteomes" id="UP000244225"/>
    </source>
</evidence>
<protein>
    <recommendedName>
        <fullName evidence="3">Amidinotransferase</fullName>
    </recommendedName>
</protein>
<name>A0A2T5YT72_9BACT</name>
<dbReference type="InterPro" id="IPR014541">
    <property type="entry name" value="Amdntrnsf_FN0238"/>
</dbReference>
<dbReference type="Gene3D" id="3.75.10.10">
    <property type="entry name" value="L-arginine/glycine Amidinotransferase, Chain A"/>
    <property type="match status" value="1"/>
</dbReference>
<dbReference type="Pfam" id="PF19420">
    <property type="entry name" value="DDAH_eukar"/>
    <property type="match status" value="1"/>
</dbReference>
<dbReference type="PANTHER" id="PTHR43224:SF1">
    <property type="entry name" value="AMIDINOTRANSFERASE"/>
    <property type="match status" value="1"/>
</dbReference>
<dbReference type="Proteomes" id="UP000244225">
    <property type="component" value="Unassembled WGS sequence"/>
</dbReference>
<gene>
    <name evidence="1" type="ORF">C8N40_101344</name>
</gene>
<reference evidence="1 2" key="1">
    <citation type="submission" date="2018-04" db="EMBL/GenBank/DDBJ databases">
        <title>Genomic Encyclopedia of Archaeal and Bacterial Type Strains, Phase II (KMG-II): from individual species to whole genera.</title>
        <authorList>
            <person name="Goeker M."/>
        </authorList>
    </citation>
    <scope>NUCLEOTIDE SEQUENCE [LARGE SCALE GENOMIC DNA]</scope>
    <source>
        <strain evidence="1 2">DSM 100162</strain>
    </source>
</reference>
<sequence>MASIKQTTDTILMTEPTNFCYNPAAAVTNKFQREAEEMAPAEVQARALQEFRQLVRQLQQAGVEVNVIQDVENSCTPDSIFPNNWLSTHQSGRLVTYPMAPVNRRGERRQDVVNFLARKYGYREHVRLEHFEDKPESKFLEGTGSMVLDRVHRIAYAALSPRTEQEPLQEFCDRLKYKPYIFQAYGPTGEPIYHTNVMLCIGDTFAVTSMDVVNATDREKLRRQLESTGKELIELTASQIHNHYAGNMLQLRNRQNESILVMSEAAYTSLTDEQLEKLKKHSDHLLHSPIHLIEHCGGGSVRCMIAEIFKPTQV</sequence>
<organism evidence="1 2">
    <name type="scientific">Pontibacter mucosus</name>
    <dbReference type="NCBI Taxonomy" id="1649266"/>
    <lineage>
        <taxon>Bacteria</taxon>
        <taxon>Pseudomonadati</taxon>
        <taxon>Bacteroidota</taxon>
        <taxon>Cytophagia</taxon>
        <taxon>Cytophagales</taxon>
        <taxon>Hymenobacteraceae</taxon>
        <taxon>Pontibacter</taxon>
    </lineage>
</organism>
<keyword evidence="2" id="KW-1185">Reference proteome</keyword>
<accession>A0A2T5YT72</accession>
<dbReference type="PIRSF" id="PIRSF028188">
    <property type="entry name" value="Amdntrnsf_FN0238"/>
    <property type="match status" value="1"/>
</dbReference>
<evidence type="ECO:0008006" key="3">
    <source>
        <dbReference type="Google" id="ProtNLM"/>
    </source>
</evidence>
<dbReference type="SUPFAM" id="SSF55909">
    <property type="entry name" value="Pentein"/>
    <property type="match status" value="1"/>
</dbReference>
<comment type="caution">
    <text evidence="1">The sequence shown here is derived from an EMBL/GenBank/DDBJ whole genome shotgun (WGS) entry which is preliminary data.</text>
</comment>
<dbReference type="EMBL" id="QBKI01000001">
    <property type="protein sequence ID" value="PTX22519.1"/>
    <property type="molecule type" value="Genomic_DNA"/>
</dbReference>
<dbReference type="RefSeq" id="WP_245904946.1">
    <property type="nucleotide sequence ID" value="NZ_QBKI01000001.1"/>
</dbReference>
<proteinExistence type="predicted"/>
<evidence type="ECO:0000313" key="1">
    <source>
        <dbReference type="EMBL" id="PTX22519.1"/>
    </source>
</evidence>
<dbReference type="AlphaFoldDB" id="A0A2T5YT72"/>
<dbReference type="PANTHER" id="PTHR43224">
    <property type="entry name" value="AMIDINOTRANSFERASE"/>
    <property type="match status" value="1"/>
</dbReference>